<dbReference type="Proteomes" id="UP000625527">
    <property type="component" value="Unassembled WGS sequence"/>
</dbReference>
<protein>
    <submittedName>
        <fullName evidence="2">DUF4267 domain-containing protein</fullName>
    </submittedName>
</protein>
<comment type="caution">
    <text evidence="2">The sequence shown here is derived from an EMBL/GenBank/DDBJ whole genome shotgun (WGS) entry which is preliminary data.</text>
</comment>
<accession>A0ABR9N1S5</accession>
<sequence length="124" mass="12548">MLAAIATALAALLGLAVVAMGITGMLKPQFFATFGIPGTGPDPVLDHWLTVKGGRDVGAGLMLLVVAVLGTTSLTGWVVLAATVMPVFDGLIVLRSKGPRAAAYGVHFATAAVMVVIAGFLFLA</sequence>
<dbReference type="RefSeq" id="WP_192864168.1">
    <property type="nucleotide sequence ID" value="NZ_JADAQT010000105.1"/>
</dbReference>
<proteinExistence type="predicted"/>
<keyword evidence="1" id="KW-0472">Membrane</keyword>
<evidence type="ECO:0000313" key="3">
    <source>
        <dbReference type="Proteomes" id="UP000625527"/>
    </source>
</evidence>
<keyword evidence="1" id="KW-0812">Transmembrane</keyword>
<keyword evidence="1" id="KW-1133">Transmembrane helix</keyword>
<dbReference type="EMBL" id="JADAQT010000105">
    <property type="protein sequence ID" value="MBE1877607.1"/>
    <property type="molecule type" value="Genomic_DNA"/>
</dbReference>
<evidence type="ECO:0000256" key="1">
    <source>
        <dbReference type="SAM" id="Phobius"/>
    </source>
</evidence>
<reference evidence="2 3" key="1">
    <citation type="submission" date="2020-10" db="EMBL/GenBank/DDBJ databases">
        <title>Myceligenerans pegani sp. nov., an endophytic actinomycete isolated from Peganum harmala L. in Xinjiang, China.</title>
        <authorList>
            <person name="Xin L."/>
        </authorList>
    </citation>
    <scope>NUCLEOTIDE SEQUENCE [LARGE SCALE GENOMIC DNA]</scope>
    <source>
        <strain evidence="2 3">TRM65318</strain>
    </source>
</reference>
<keyword evidence="3" id="KW-1185">Reference proteome</keyword>
<feature type="transmembrane region" description="Helical" evidence="1">
    <location>
        <begin position="101"/>
        <end position="123"/>
    </location>
</feature>
<dbReference type="InterPro" id="IPR025363">
    <property type="entry name" value="DUF4267"/>
</dbReference>
<organism evidence="2 3">
    <name type="scientific">Myceligenerans pegani</name>
    <dbReference type="NCBI Taxonomy" id="2776917"/>
    <lineage>
        <taxon>Bacteria</taxon>
        <taxon>Bacillati</taxon>
        <taxon>Actinomycetota</taxon>
        <taxon>Actinomycetes</taxon>
        <taxon>Micrococcales</taxon>
        <taxon>Promicromonosporaceae</taxon>
        <taxon>Myceligenerans</taxon>
    </lineage>
</organism>
<name>A0ABR9N1S5_9MICO</name>
<feature type="transmembrane region" description="Helical" evidence="1">
    <location>
        <begin position="57"/>
        <end position="80"/>
    </location>
</feature>
<gene>
    <name evidence="2" type="ORF">IHE71_18115</name>
</gene>
<dbReference type="Pfam" id="PF14087">
    <property type="entry name" value="DUF4267"/>
    <property type="match status" value="1"/>
</dbReference>
<evidence type="ECO:0000313" key="2">
    <source>
        <dbReference type="EMBL" id="MBE1877607.1"/>
    </source>
</evidence>